<protein>
    <submittedName>
        <fullName evidence="2">Uncharacterized protein</fullName>
    </submittedName>
</protein>
<organism evidence="2 3">
    <name type="scientific">Fusarium sarcochroum</name>
    <dbReference type="NCBI Taxonomy" id="1208366"/>
    <lineage>
        <taxon>Eukaryota</taxon>
        <taxon>Fungi</taxon>
        <taxon>Dikarya</taxon>
        <taxon>Ascomycota</taxon>
        <taxon>Pezizomycotina</taxon>
        <taxon>Sordariomycetes</taxon>
        <taxon>Hypocreomycetidae</taxon>
        <taxon>Hypocreales</taxon>
        <taxon>Nectriaceae</taxon>
        <taxon>Fusarium</taxon>
        <taxon>Fusarium lateritium species complex</taxon>
    </lineage>
</organism>
<reference evidence="2" key="1">
    <citation type="journal article" date="2020" name="BMC Genomics">
        <title>Correction to: Identification and distribution of gene clusters required for synthesis of sphingolipid metabolism inhibitors in diverse species of the filamentous fungus Fusarium.</title>
        <authorList>
            <person name="Kim H.S."/>
            <person name="Lohmar J.M."/>
            <person name="Busman M."/>
            <person name="Brown D.W."/>
            <person name="Naumann T.A."/>
            <person name="Divon H.H."/>
            <person name="Lysoe E."/>
            <person name="Uhlig S."/>
            <person name="Proctor R.H."/>
        </authorList>
    </citation>
    <scope>NUCLEOTIDE SEQUENCE</scope>
    <source>
        <strain evidence="2">NRRL 20472</strain>
    </source>
</reference>
<keyword evidence="1" id="KW-0472">Membrane</keyword>
<evidence type="ECO:0000313" key="2">
    <source>
        <dbReference type="EMBL" id="KAF4951629.1"/>
    </source>
</evidence>
<dbReference type="Proteomes" id="UP000622797">
    <property type="component" value="Unassembled WGS sequence"/>
</dbReference>
<feature type="transmembrane region" description="Helical" evidence="1">
    <location>
        <begin position="55"/>
        <end position="74"/>
    </location>
</feature>
<proteinExistence type="predicted"/>
<keyword evidence="1" id="KW-0812">Transmembrane</keyword>
<dbReference type="EMBL" id="JABEXW010000911">
    <property type="protein sequence ID" value="KAF4951629.1"/>
    <property type="molecule type" value="Genomic_DNA"/>
</dbReference>
<feature type="transmembrane region" description="Helical" evidence="1">
    <location>
        <begin position="121"/>
        <end position="143"/>
    </location>
</feature>
<name>A0A8H4T5D4_9HYPO</name>
<dbReference type="OrthoDB" id="3587182at2759"/>
<dbReference type="PANTHER" id="PTHR37019">
    <property type="entry name" value="CHROMOSOME 1, WHOLE GENOME SHOTGUN SEQUENCE"/>
    <property type="match status" value="1"/>
</dbReference>
<evidence type="ECO:0000256" key="1">
    <source>
        <dbReference type="SAM" id="Phobius"/>
    </source>
</evidence>
<keyword evidence="3" id="KW-1185">Reference proteome</keyword>
<feature type="transmembrane region" description="Helical" evidence="1">
    <location>
        <begin position="81"/>
        <end position="101"/>
    </location>
</feature>
<gene>
    <name evidence="2" type="ORF">FSARC_12872</name>
</gene>
<dbReference type="PANTHER" id="PTHR37019:SF1">
    <property type="entry name" value="EXPERA DOMAIN-CONTAINING PROTEIN"/>
    <property type="match status" value="1"/>
</dbReference>
<sequence>MAPTKTIPTFYRFIFTWVDPLVSFATGYGLIFHRDALLGMLSPLFIPRVVAYDPWLWQVAGGYWITSILQGGLLRYTDDLGIWKIANGAVCVMDVLITLSMWEMRQPPHNWSTATMTARDWSNVVGTITFAVIRTLFLLEVGFKKQVGKKKA</sequence>
<comment type="caution">
    <text evidence="2">The sequence shown here is derived from an EMBL/GenBank/DDBJ whole genome shotgun (WGS) entry which is preliminary data.</text>
</comment>
<accession>A0A8H4T5D4</accession>
<feature type="transmembrane region" description="Helical" evidence="1">
    <location>
        <begin position="12"/>
        <end position="31"/>
    </location>
</feature>
<evidence type="ECO:0000313" key="3">
    <source>
        <dbReference type="Proteomes" id="UP000622797"/>
    </source>
</evidence>
<dbReference type="AlphaFoldDB" id="A0A8H4T5D4"/>
<reference evidence="2" key="2">
    <citation type="submission" date="2020-05" db="EMBL/GenBank/DDBJ databases">
        <authorList>
            <person name="Kim H.-S."/>
            <person name="Proctor R.H."/>
            <person name="Brown D.W."/>
        </authorList>
    </citation>
    <scope>NUCLEOTIDE SEQUENCE</scope>
    <source>
        <strain evidence="2">NRRL 20472</strain>
    </source>
</reference>
<keyword evidence="1" id="KW-1133">Transmembrane helix</keyword>